<dbReference type="RefSeq" id="WP_047757976.1">
    <property type="nucleotide sequence ID" value="NZ_CP027303.2"/>
</dbReference>
<evidence type="ECO:0000313" key="2">
    <source>
        <dbReference type="EMBL" id="AWO75797.1"/>
    </source>
</evidence>
<dbReference type="GO" id="GO:0030975">
    <property type="term" value="F:thiamine binding"/>
    <property type="evidence" value="ECO:0007669"/>
    <property type="project" value="TreeGrafter"/>
</dbReference>
<dbReference type="GO" id="GO:0019808">
    <property type="term" value="F:polyamine binding"/>
    <property type="evidence" value="ECO:0007669"/>
    <property type="project" value="InterPro"/>
</dbReference>
<dbReference type="InterPro" id="IPR006059">
    <property type="entry name" value="SBP"/>
</dbReference>
<dbReference type="PANTHER" id="PTHR30006:SF2">
    <property type="entry name" value="ABC TRANSPORTER SUBSTRATE-BINDING PROTEIN"/>
    <property type="match status" value="1"/>
</dbReference>
<dbReference type="GO" id="GO:0030976">
    <property type="term" value="F:thiamine pyrophosphate binding"/>
    <property type="evidence" value="ECO:0007669"/>
    <property type="project" value="TreeGrafter"/>
</dbReference>
<reference evidence="3" key="1">
    <citation type="submission" date="2018-02" db="EMBL/GenBank/DDBJ databases">
        <title>The complete genome of bacterial strain SGAirxxxx.</title>
        <authorList>
            <person name="Schuster S.C."/>
        </authorList>
    </citation>
    <scope>NUCLEOTIDE SEQUENCE [LARGE SCALE GENOMIC DNA]</scope>
    <source>
        <strain evidence="3">SGAir0734</strain>
    </source>
</reference>
<dbReference type="Proteomes" id="UP000246996">
    <property type="component" value="Chromosome"/>
</dbReference>
<sequence>MKKQWIVLLVFIIVMSLVGCGVPNPKTTSGAKPASNSGDGVAEITVAGNGGKIERAIREVIVPKFEKKYGIKVNFVPGLSGEILSKVELQKNAPQYDVAFYVPLDVQRANDKGLIEKLDSSIVPNMDKLDPRFVVVNNVGVPVFGLVIAPAYNTETFEKHKWAPITSWNDLIRPEYNGKTAFADIANDWGFALLYNLANANGGSLDNLEPGLQKAKELASYSNTFYKNSTQMMPAVQQGAADVTVMGSYAIAELIDMGVPLKMVIPKEGAPLQAFSATVVKNAPHKEAAIKFVNFLISEESQKQIAESGFYPVLKGMKVAPKYEKSIGLKENDRVFRPDFKKMAEIREEWTDRWAKEVTPELGKKVNK</sequence>
<dbReference type="GO" id="GO:0030288">
    <property type="term" value="C:outer membrane-bounded periplasmic space"/>
    <property type="evidence" value="ECO:0007669"/>
    <property type="project" value="TreeGrafter"/>
</dbReference>
<gene>
    <name evidence="2" type="ORF">C1N76_15620</name>
</gene>
<keyword evidence="1" id="KW-0732">Signal</keyword>
<proteinExistence type="predicted"/>
<dbReference type="Gene3D" id="3.40.190.10">
    <property type="entry name" value="Periplasmic binding protein-like II"/>
    <property type="match status" value="2"/>
</dbReference>
<dbReference type="AlphaFoldDB" id="A0A2Z3NA91"/>
<protein>
    <submittedName>
        <fullName evidence="2">ABC transporter substrate-binding protein</fullName>
    </submittedName>
</protein>
<dbReference type="PRINTS" id="PR00909">
    <property type="entry name" value="SPERMDNBNDNG"/>
</dbReference>
<dbReference type="PANTHER" id="PTHR30006">
    <property type="entry name" value="THIAMINE-BINDING PERIPLASMIC PROTEIN-RELATED"/>
    <property type="match status" value="1"/>
</dbReference>
<dbReference type="SUPFAM" id="SSF53850">
    <property type="entry name" value="Periplasmic binding protein-like II"/>
    <property type="match status" value="1"/>
</dbReference>
<dbReference type="GO" id="GO:0015846">
    <property type="term" value="P:polyamine transport"/>
    <property type="evidence" value="ECO:0007669"/>
    <property type="project" value="InterPro"/>
</dbReference>
<organism evidence="2 3">
    <name type="scientific">Geobacillus thermoleovorans</name>
    <name type="common">Bacillus thermoleovorans</name>
    <dbReference type="NCBI Taxonomy" id="33941"/>
    <lineage>
        <taxon>Bacteria</taxon>
        <taxon>Bacillati</taxon>
        <taxon>Bacillota</taxon>
        <taxon>Bacilli</taxon>
        <taxon>Bacillales</taxon>
        <taxon>Anoxybacillaceae</taxon>
        <taxon>Geobacillus</taxon>
        <taxon>Geobacillus thermoleovorans group</taxon>
    </lineage>
</organism>
<dbReference type="EMBL" id="CP027303">
    <property type="protein sequence ID" value="AWO75797.1"/>
    <property type="molecule type" value="Genomic_DNA"/>
</dbReference>
<evidence type="ECO:0000313" key="3">
    <source>
        <dbReference type="Proteomes" id="UP000246996"/>
    </source>
</evidence>
<dbReference type="GO" id="GO:0015888">
    <property type="term" value="P:thiamine transport"/>
    <property type="evidence" value="ECO:0007669"/>
    <property type="project" value="TreeGrafter"/>
</dbReference>
<evidence type="ECO:0000256" key="1">
    <source>
        <dbReference type="ARBA" id="ARBA00022729"/>
    </source>
</evidence>
<dbReference type="InterPro" id="IPR001188">
    <property type="entry name" value="Sperm_putr-bd"/>
</dbReference>
<dbReference type="Pfam" id="PF13416">
    <property type="entry name" value="SBP_bac_8"/>
    <property type="match status" value="1"/>
</dbReference>
<accession>A0A2Z3NA91</accession>
<dbReference type="CDD" id="cd13589">
    <property type="entry name" value="PBP2_polyamine_RpCGA009"/>
    <property type="match status" value="1"/>
</dbReference>
<name>A0A2Z3NA91_GEOTH</name>
<dbReference type="PROSITE" id="PS51257">
    <property type="entry name" value="PROKAR_LIPOPROTEIN"/>
    <property type="match status" value="1"/>
</dbReference>